<keyword evidence="10" id="KW-1185">Reference proteome</keyword>
<keyword evidence="6" id="KW-0732">Signal</keyword>
<evidence type="ECO:0000256" key="5">
    <source>
        <dbReference type="PROSITE-ProRule" id="PRU00884"/>
    </source>
</evidence>
<comment type="caution">
    <text evidence="9">The sequence shown here is derived from an EMBL/GenBank/DDBJ whole genome shotgun (WGS) entry which is preliminary data.</text>
</comment>
<dbReference type="PANTHER" id="PTHR47221">
    <property type="entry name" value="FIBRINOGEN ALPHA CHAIN"/>
    <property type="match status" value="1"/>
</dbReference>
<evidence type="ECO:0000256" key="1">
    <source>
        <dbReference type="ARBA" id="ARBA00004613"/>
    </source>
</evidence>
<feature type="domain" description="Ephrin RBD" evidence="8">
    <location>
        <begin position="23"/>
        <end position="167"/>
    </location>
</feature>
<dbReference type="InterPro" id="IPR002181">
    <property type="entry name" value="Fibrinogen_a/b/g_C_dom"/>
</dbReference>
<dbReference type="Gene3D" id="3.90.215.10">
    <property type="entry name" value="Gamma Fibrinogen, chain A, domain 1"/>
    <property type="match status" value="1"/>
</dbReference>
<dbReference type="InterPro" id="IPR036056">
    <property type="entry name" value="Fibrinogen-like_C"/>
</dbReference>
<comment type="similarity">
    <text evidence="5">Belongs to the ephrin family.</text>
</comment>
<comment type="caution">
    <text evidence="5">Lacks conserved residue(s) required for the propagation of feature annotation.</text>
</comment>
<keyword evidence="2" id="KW-0964">Secreted</keyword>
<dbReference type="InterPro" id="IPR014716">
    <property type="entry name" value="Fibrinogen_a/b/g_C_1"/>
</dbReference>
<organism evidence="9 10">
    <name type="scientific">Porites evermanni</name>
    <dbReference type="NCBI Taxonomy" id="104178"/>
    <lineage>
        <taxon>Eukaryota</taxon>
        <taxon>Metazoa</taxon>
        <taxon>Cnidaria</taxon>
        <taxon>Anthozoa</taxon>
        <taxon>Hexacorallia</taxon>
        <taxon>Scleractinia</taxon>
        <taxon>Fungiina</taxon>
        <taxon>Poritidae</taxon>
        <taxon>Porites</taxon>
    </lineage>
</organism>
<evidence type="ECO:0000256" key="3">
    <source>
        <dbReference type="ARBA" id="ARBA00023157"/>
    </source>
</evidence>
<dbReference type="PANTHER" id="PTHR47221:SF5">
    <property type="entry name" value="FIBRINOGEN C-TERMINAL DOMAIN-CONTAINING PROTEIN"/>
    <property type="match status" value="1"/>
</dbReference>
<feature type="chain" id="PRO_5047085741" description="Fibrinogen C-terminal domain-containing protein" evidence="6">
    <location>
        <begin position="22"/>
        <end position="506"/>
    </location>
</feature>
<evidence type="ECO:0000259" key="8">
    <source>
        <dbReference type="PROSITE" id="PS51551"/>
    </source>
</evidence>
<dbReference type="Gene3D" id="2.60.40.420">
    <property type="entry name" value="Cupredoxins - blue copper proteins"/>
    <property type="match status" value="1"/>
</dbReference>
<evidence type="ECO:0000256" key="2">
    <source>
        <dbReference type="ARBA" id="ARBA00022525"/>
    </source>
</evidence>
<dbReference type="CDD" id="cd02675">
    <property type="entry name" value="Ephrin_ectodomain"/>
    <property type="match status" value="1"/>
</dbReference>
<dbReference type="CDD" id="cd00087">
    <property type="entry name" value="FReD"/>
    <property type="match status" value="1"/>
</dbReference>
<reference evidence="9 10" key="1">
    <citation type="submission" date="2022-05" db="EMBL/GenBank/DDBJ databases">
        <authorList>
            <consortium name="Genoscope - CEA"/>
            <person name="William W."/>
        </authorList>
    </citation>
    <scope>NUCLEOTIDE SEQUENCE [LARGE SCALE GENOMIC DNA]</scope>
</reference>
<proteinExistence type="inferred from homology"/>
<evidence type="ECO:0008006" key="11">
    <source>
        <dbReference type="Google" id="ProtNLM"/>
    </source>
</evidence>
<sequence>MFKYLEILGTIFLAFTALVQNSVNNPSILWDSKNPIFQTNYSIAVLPMSKIKIVCPNPAMIPTPVMGSIPQEEMYENLWMVNRQAYDNCAINSSNQNRLLMKCDTPLHLRFFTIVFQRFSAVGPSGLEFEPGKEYYFIATSSGREVSLGQTSGGRCSTHNMRLIIYVCRDTNDSKCITSPVVSTVPPTKTVTVCPTSTQAAFVSPSVTQPTYCSATTDTLQVNELLNNTRLIPEIFNHTSHMTAIWAQLKNMSLQLNAVQQKLENCSFGVGNSHVTEAPPTTPTPVFADCTEIYNAGFTASGVYVIKPPGVTSKDSFPVFCDQTTPPGGWIVLQKRFDGSERFSNRTWVEYQNGFGNLTGEFWLGLDKIHLLTRNPMKLRIGLGAPNGSNIFAVYQGFTISGADQKYKLISGRFTAGNGGDSFTVENGNLFSTVDQDNDRWAGNCARTFKSGWWHGKCHQSSLNGLYLNGSDKDPNHFGAGITWYTWLKSYDYFFTKSEMKIKLSS</sequence>
<dbReference type="PROSITE" id="PS51406">
    <property type="entry name" value="FIBRINOGEN_C_2"/>
    <property type="match status" value="1"/>
</dbReference>
<gene>
    <name evidence="9" type="ORF">PEVE_00016637</name>
</gene>
<evidence type="ECO:0000256" key="6">
    <source>
        <dbReference type="SAM" id="SignalP"/>
    </source>
</evidence>
<dbReference type="InterPro" id="IPR001799">
    <property type="entry name" value="Ephrin_RBD"/>
</dbReference>
<dbReference type="NCBIfam" id="NF040941">
    <property type="entry name" value="GGGWT_bact"/>
    <property type="match status" value="1"/>
</dbReference>
<evidence type="ECO:0000313" key="9">
    <source>
        <dbReference type="EMBL" id="CAH3186102.1"/>
    </source>
</evidence>
<dbReference type="Pfam" id="PF00147">
    <property type="entry name" value="Fibrinogen_C"/>
    <property type="match status" value="1"/>
</dbReference>
<comment type="subcellular location">
    <subcellularLocation>
        <location evidence="1">Secreted</location>
    </subcellularLocation>
</comment>
<evidence type="ECO:0000256" key="4">
    <source>
        <dbReference type="ARBA" id="ARBA00023180"/>
    </source>
</evidence>
<dbReference type="EMBL" id="CALNXI010002308">
    <property type="protein sequence ID" value="CAH3186102.1"/>
    <property type="molecule type" value="Genomic_DNA"/>
</dbReference>
<evidence type="ECO:0000313" key="10">
    <source>
        <dbReference type="Proteomes" id="UP001159427"/>
    </source>
</evidence>
<dbReference type="SMART" id="SM00186">
    <property type="entry name" value="FBG"/>
    <property type="match status" value="1"/>
</dbReference>
<keyword evidence="3" id="KW-1015">Disulfide bond</keyword>
<dbReference type="InterPro" id="IPR037579">
    <property type="entry name" value="FIB_ANG-like"/>
</dbReference>
<dbReference type="SUPFAM" id="SSF56496">
    <property type="entry name" value="Fibrinogen C-terminal domain-like"/>
    <property type="match status" value="1"/>
</dbReference>
<accession>A0ABN8S7C2</accession>
<dbReference type="SUPFAM" id="SSF49503">
    <property type="entry name" value="Cupredoxins"/>
    <property type="match status" value="1"/>
</dbReference>
<dbReference type="Proteomes" id="UP001159427">
    <property type="component" value="Unassembled WGS sequence"/>
</dbReference>
<dbReference type="InterPro" id="IPR008972">
    <property type="entry name" value="Cupredoxin"/>
</dbReference>
<dbReference type="PROSITE" id="PS51551">
    <property type="entry name" value="EPHRIN_RBD_2"/>
    <property type="match status" value="1"/>
</dbReference>
<dbReference type="Pfam" id="PF00812">
    <property type="entry name" value="Ephrin"/>
    <property type="match status" value="1"/>
</dbReference>
<protein>
    <recommendedName>
        <fullName evidence="11">Fibrinogen C-terminal domain-containing protein</fullName>
    </recommendedName>
</protein>
<evidence type="ECO:0000259" key="7">
    <source>
        <dbReference type="PROSITE" id="PS51406"/>
    </source>
</evidence>
<keyword evidence="4" id="KW-0325">Glycoprotein</keyword>
<feature type="signal peptide" evidence="6">
    <location>
        <begin position="1"/>
        <end position="21"/>
    </location>
</feature>
<feature type="domain" description="Fibrinogen C-terminal" evidence="7">
    <location>
        <begin position="281"/>
        <end position="506"/>
    </location>
</feature>
<name>A0ABN8S7C2_9CNID</name>